<reference evidence="2" key="1">
    <citation type="submission" date="2021-07" db="EMBL/GenBank/DDBJ databases">
        <title>Elsinoe batatas strain:CRI-CJ2 Genome sequencing and assembly.</title>
        <authorList>
            <person name="Huang L."/>
        </authorList>
    </citation>
    <scope>NUCLEOTIDE SEQUENCE</scope>
    <source>
        <strain evidence="2">CRI-CJ2</strain>
    </source>
</reference>
<name>A0A8K0L4P7_9PEZI</name>
<dbReference type="AlphaFoldDB" id="A0A8K0L4P7"/>
<dbReference type="PANTHER" id="PTHR31996:SF2">
    <property type="entry name" value="COILED-COIL DOMAIN-CONTAINING PROTEIN 115"/>
    <property type="match status" value="1"/>
</dbReference>
<organism evidence="2 3">
    <name type="scientific">Elsinoe batatas</name>
    <dbReference type="NCBI Taxonomy" id="2601811"/>
    <lineage>
        <taxon>Eukaryota</taxon>
        <taxon>Fungi</taxon>
        <taxon>Dikarya</taxon>
        <taxon>Ascomycota</taxon>
        <taxon>Pezizomycotina</taxon>
        <taxon>Dothideomycetes</taxon>
        <taxon>Dothideomycetidae</taxon>
        <taxon>Myriangiales</taxon>
        <taxon>Elsinoaceae</taxon>
        <taxon>Elsinoe</taxon>
    </lineage>
</organism>
<comment type="caution">
    <text evidence="2">The sequence shown here is derived from an EMBL/GenBank/DDBJ whole genome shotgun (WGS) entry which is preliminary data.</text>
</comment>
<evidence type="ECO:0000313" key="3">
    <source>
        <dbReference type="Proteomes" id="UP000809789"/>
    </source>
</evidence>
<protein>
    <recommendedName>
        <fullName evidence="1">Vacuolar ATPase assembly protein VMA22</fullName>
    </recommendedName>
</protein>
<dbReference type="OrthoDB" id="408631at2759"/>
<proteinExistence type="predicted"/>
<evidence type="ECO:0000313" key="2">
    <source>
        <dbReference type="EMBL" id="KAG8628865.1"/>
    </source>
</evidence>
<dbReference type="GO" id="GO:0070072">
    <property type="term" value="P:vacuolar proton-transporting V-type ATPase complex assembly"/>
    <property type="evidence" value="ECO:0007669"/>
    <property type="project" value="InterPro"/>
</dbReference>
<keyword evidence="3" id="KW-1185">Reference proteome</keyword>
<dbReference type="EMBL" id="JAESVG020000003">
    <property type="protein sequence ID" value="KAG8628865.1"/>
    <property type="molecule type" value="Genomic_DNA"/>
</dbReference>
<accession>A0A8K0L4P7</accession>
<evidence type="ECO:0000256" key="1">
    <source>
        <dbReference type="ARBA" id="ARBA00093634"/>
    </source>
</evidence>
<dbReference type="Pfam" id="PF21730">
    <property type="entry name" value="Vma22_CCDC115"/>
    <property type="match status" value="1"/>
</dbReference>
<dbReference type="GO" id="GO:1990871">
    <property type="term" value="C:Vma12-Vma22 assembly complex"/>
    <property type="evidence" value="ECO:0007669"/>
    <property type="project" value="TreeGrafter"/>
</dbReference>
<gene>
    <name evidence="2" type="ORF">KVT40_002730</name>
</gene>
<sequence length="207" mass="23195">MAGTPAENMEQPQIMQIDNFDIEAAKQDLQALWIKYLGFLDQYSKAQQEIAKYHSSGTFFLAEANFKNTTRTRYGQDYYDERMQAATRYSVADTPSTTLRLERRESSQTDVTASKVNGKVASEATEAGDYAAEKPAQDLDGDSAPDPIKWFGILVPPQLRSCQKSFLDMATGPIIAAINASRSLREVETSIRKIRKDIRKAERATQP</sequence>
<dbReference type="Proteomes" id="UP000809789">
    <property type="component" value="Unassembled WGS sequence"/>
</dbReference>
<dbReference type="InterPro" id="IPR040357">
    <property type="entry name" value="Vma22/CCDC115"/>
</dbReference>
<dbReference type="GO" id="GO:0051082">
    <property type="term" value="F:unfolded protein binding"/>
    <property type="evidence" value="ECO:0007669"/>
    <property type="project" value="TreeGrafter"/>
</dbReference>
<dbReference type="PANTHER" id="PTHR31996">
    <property type="entry name" value="COILED-COIL DOMAIN-CONTAINING PROTEIN 115"/>
    <property type="match status" value="1"/>
</dbReference>